<dbReference type="RefSeq" id="WP_189717777.1">
    <property type="nucleotide sequence ID" value="NZ_BMSA01000040.1"/>
</dbReference>
<gene>
    <name evidence="1" type="ORF">GCM10010226_82760</name>
</gene>
<proteinExistence type="predicted"/>
<evidence type="ECO:0000313" key="2">
    <source>
        <dbReference type="Proteomes" id="UP000646776"/>
    </source>
</evidence>
<accession>A0A918HQB1</accession>
<dbReference type="AlphaFoldDB" id="A0A918HQB1"/>
<sequence>MTVNDVLAGLVVITALRVFLPDLRTGVRSMLRAGAQIGVAELLRHQPARAEAVQPHSATSRDVEA</sequence>
<comment type="caution">
    <text evidence="1">The sequence shown here is derived from an EMBL/GenBank/DDBJ whole genome shotgun (WGS) entry which is preliminary data.</text>
</comment>
<evidence type="ECO:0000313" key="1">
    <source>
        <dbReference type="EMBL" id="GGT92186.1"/>
    </source>
</evidence>
<dbReference type="EMBL" id="BMSA01000040">
    <property type="protein sequence ID" value="GGT92186.1"/>
    <property type="molecule type" value="Genomic_DNA"/>
</dbReference>
<reference evidence="1" key="1">
    <citation type="journal article" date="2014" name="Int. J. Syst. Evol. Microbiol.">
        <title>Complete genome sequence of Corynebacterium casei LMG S-19264T (=DSM 44701T), isolated from a smear-ripened cheese.</title>
        <authorList>
            <consortium name="US DOE Joint Genome Institute (JGI-PGF)"/>
            <person name="Walter F."/>
            <person name="Albersmeier A."/>
            <person name="Kalinowski J."/>
            <person name="Ruckert C."/>
        </authorList>
    </citation>
    <scope>NUCLEOTIDE SEQUENCE</scope>
    <source>
        <strain evidence="1">JCM 4125</strain>
    </source>
</reference>
<organism evidence="1 2">
    <name type="scientific">Streptomyces phaeofaciens</name>
    <dbReference type="NCBI Taxonomy" id="68254"/>
    <lineage>
        <taxon>Bacteria</taxon>
        <taxon>Bacillati</taxon>
        <taxon>Actinomycetota</taxon>
        <taxon>Actinomycetes</taxon>
        <taxon>Kitasatosporales</taxon>
        <taxon>Streptomycetaceae</taxon>
        <taxon>Streptomyces</taxon>
    </lineage>
</organism>
<dbReference type="Proteomes" id="UP000646776">
    <property type="component" value="Unassembled WGS sequence"/>
</dbReference>
<reference evidence="1" key="2">
    <citation type="submission" date="2020-09" db="EMBL/GenBank/DDBJ databases">
        <authorList>
            <person name="Sun Q."/>
            <person name="Ohkuma M."/>
        </authorList>
    </citation>
    <scope>NUCLEOTIDE SEQUENCE</scope>
    <source>
        <strain evidence="1">JCM 4125</strain>
    </source>
</reference>
<protein>
    <submittedName>
        <fullName evidence="1">Uncharacterized protein</fullName>
    </submittedName>
</protein>
<keyword evidence="2" id="KW-1185">Reference proteome</keyword>
<name>A0A918HQB1_9ACTN</name>